<organism evidence="1 2">
    <name type="scientific">Clostridium ljungdahlii (strain ATCC 55383 / DSM 13528 / PETC)</name>
    <dbReference type="NCBI Taxonomy" id="748727"/>
    <lineage>
        <taxon>Bacteria</taxon>
        <taxon>Bacillati</taxon>
        <taxon>Bacillota</taxon>
        <taxon>Clostridia</taxon>
        <taxon>Eubacteriales</taxon>
        <taxon>Clostridiaceae</taxon>
        <taxon>Clostridium</taxon>
    </lineage>
</organism>
<name>A0ABX2TPL2_CLOLD</name>
<gene>
    <name evidence="1" type="ORF">WX45_01046</name>
</gene>
<dbReference type="EMBL" id="LITS01000024">
    <property type="protein sequence ID" value="OAA84383.1"/>
    <property type="molecule type" value="Genomic_DNA"/>
</dbReference>
<protein>
    <submittedName>
        <fullName evidence="1">Uncharacterized protein</fullName>
    </submittedName>
</protein>
<comment type="caution">
    <text evidence="1">The sequence shown here is derived from an EMBL/GenBank/DDBJ whole genome shotgun (WGS) entry which is preliminary data.</text>
</comment>
<evidence type="ECO:0000313" key="2">
    <source>
        <dbReference type="Proteomes" id="UP000077020"/>
    </source>
</evidence>
<reference evidence="1 2" key="1">
    <citation type="journal article" date="2016" name="Biotechnol. Bioeng.">
        <title>Traits of selected Clostridium strains for syngas fermentation to ethanol.</title>
        <authorList>
            <person name="Martin M.E."/>
            <person name="Richter H."/>
            <person name="Saha S."/>
            <person name="Angenent L.T."/>
        </authorList>
    </citation>
    <scope>NUCLEOTIDE SEQUENCE [LARGE SCALE GENOMIC DNA]</scope>
    <source>
        <strain evidence="1 2">PETC</strain>
    </source>
</reference>
<accession>A0ABX2TPL2</accession>
<keyword evidence="2" id="KW-1185">Reference proteome</keyword>
<evidence type="ECO:0000313" key="1">
    <source>
        <dbReference type="EMBL" id="OAA84383.1"/>
    </source>
</evidence>
<proteinExistence type="predicted"/>
<dbReference type="Proteomes" id="UP000077020">
    <property type="component" value="Unassembled WGS sequence"/>
</dbReference>
<dbReference type="RefSeq" id="WP_023162505.1">
    <property type="nucleotide sequence ID" value="NC_014328.1"/>
</dbReference>
<sequence length="42" mass="4840">MEYDAKKEAKKCEDMLIEAINKRGDSLKNISEELKVIAEKRA</sequence>